<evidence type="ECO:0000313" key="8">
    <source>
        <dbReference type="Proteomes" id="UP001149719"/>
    </source>
</evidence>
<dbReference type="EMBL" id="JAPUBN010000006">
    <property type="protein sequence ID" value="MCZ2720319.1"/>
    <property type="molecule type" value="Genomic_DNA"/>
</dbReference>
<evidence type="ECO:0000256" key="1">
    <source>
        <dbReference type="ARBA" id="ARBA00022617"/>
    </source>
</evidence>
<dbReference type="Proteomes" id="UP001149719">
    <property type="component" value="Unassembled WGS sequence"/>
</dbReference>
<proteinExistence type="predicted"/>
<keyword evidence="5" id="KW-0472">Membrane</keyword>
<dbReference type="SUPFAM" id="SSF46626">
    <property type="entry name" value="Cytochrome c"/>
    <property type="match status" value="1"/>
</dbReference>
<comment type="caution">
    <text evidence="7">The sequence shown here is derived from an EMBL/GenBank/DDBJ whole genome shotgun (WGS) entry which is preliminary data.</text>
</comment>
<dbReference type="InterPro" id="IPR003468">
    <property type="entry name" value="Cyt_c_oxidase_monohaem-su/FixO"/>
</dbReference>
<evidence type="ECO:0000256" key="3">
    <source>
        <dbReference type="ARBA" id="ARBA00023004"/>
    </source>
</evidence>
<evidence type="ECO:0000259" key="6">
    <source>
        <dbReference type="PROSITE" id="PS51007"/>
    </source>
</evidence>
<dbReference type="InterPro" id="IPR036909">
    <property type="entry name" value="Cyt_c-like_dom_sf"/>
</dbReference>
<keyword evidence="1 4" id="KW-0349">Heme</keyword>
<gene>
    <name evidence="7" type="primary">ccoO</name>
    <name evidence="7" type="ORF">O1D97_01330</name>
</gene>
<keyword evidence="3 4" id="KW-0408">Iron</keyword>
<dbReference type="Gene3D" id="1.10.760.10">
    <property type="entry name" value="Cytochrome c-like domain"/>
    <property type="match status" value="1"/>
</dbReference>
<evidence type="ECO:0000256" key="4">
    <source>
        <dbReference type="PROSITE-ProRule" id="PRU00433"/>
    </source>
</evidence>
<accession>A0ABT4JPN9</accession>
<dbReference type="NCBIfam" id="TIGR00781">
    <property type="entry name" value="ccoO"/>
    <property type="match status" value="1"/>
</dbReference>
<dbReference type="PROSITE" id="PS51007">
    <property type="entry name" value="CYTC"/>
    <property type="match status" value="1"/>
</dbReference>
<keyword evidence="5" id="KW-0812">Transmembrane</keyword>
<dbReference type="Pfam" id="PF02433">
    <property type="entry name" value="FixO"/>
    <property type="match status" value="1"/>
</dbReference>
<evidence type="ECO:0000256" key="5">
    <source>
        <dbReference type="SAM" id="Phobius"/>
    </source>
</evidence>
<keyword evidence="5" id="KW-1133">Transmembrane helix</keyword>
<protein>
    <submittedName>
        <fullName evidence="7">Cytochrome-c oxidase, cbb3-type subunit II</fullName>
    </submittedName>
</protein>
<keyword evidence="8" id="KW-1185">Reference proteome</keyword>
<evidence type="ECO:0000256" key="2">
    <source>
        <dbReference type="ARBA" id="ARBA00022723"/>
    </source>
</evidence>
<reference evidence="7" key="1">
    <citation type="submission" date="2022-12" db="EMBL/GenBank/DDBJ databases">
        <title>Marinomonas 15G1-11 sp. nov, isolated from marine algae.</title>
        <authorList>
            <person name="Butt M."/>
            <person name="Choi D.G."/>
            <person name="Kim J.M."/>
            <person name="Lee J.K."/>
            <person name="Baek J.H."/>
            <person name="Jeon C.O."/>
        </authorList>
    </citation>
    <scope>NUCLEOTIDE SEQUENCE</scope>
    <source>
        <strain evidence="7">15G1-11</strain>
    </source>
</reference>
<dbReference type="InterPro" id="IPR009056">
    <property type="entry name" value="Cyt_c-like_dom"/>
</dbReference>
<evidence type="ECO:0000313" key="7">
    <source>
        <dbReference type="EMBL" id="MCZ2720319.1"/>
    </source>
</evidence>
<feature type="transmembrane region" description="Helical" evidence="5">
    <location>
        <begin position="12"/>
        <end position="34"/>
    </location>
</feature>
<keyword evidence="2 4" id="KW-0479">Metal-binding</keyword>
<dbReference type="RefSeq" id="WP_269122114.1">
    <property type="nucleotide sequence ID" value="NZ_JAPUBN010000006.1"/>
</dbReference>
<dbReference type="NCBIfam" id="NF011055">
    <property type="entry name" value="PRK14487.1"/>
    <property type="match status" value="1"/>
</dbReference>
<name>A0ABT4JPN9_9GAMM</name>
<feature type="domain" description="Cytochrome c" evidence="6">
    <location>
        <begin position="50"/>
        <end position="195"/>
    </location>
</feature>
<sequence>MRHEIIEKNIGLMITLILVAISFGAMVEIIPLFFQQKTTTPVANLKPLAALELEGRDIYIREGCVGCHSQMIRPFRSETERYGPYSVAGESVYEHPFLWGSKRTGPDLARVGQRYSDEWHRAHLYNPRDVVPESNMPAFSWLFEAKLDGNDTANKMIALRKVGVPYTDEAITTAKDDVRGKREIDALVAYLQQLGTVIKR</sequence>
<dbReference type="Gene3D" id="6.10.250.2250">
    <property type="match status" value="1"/>
</dbReference>
<organism evidence="7 8">
    <name type="scientific">Marinomonas phaeophyticola</name>
    <dbReference type="NCBI Taxonomy" id="3004091"/>
    <lineage>
        <taxon>Bacteria</taxon>
        <taxon>Pseudomonadati</taxon>
        <taxon>Pseudomonadota</taxon>
        <taxon>Gammaproteobacteria</taxon>
        <taxon>Oceanospirillales</taxon>
        <taxon>Oceanospirillaceae</taxon>
        <taxon>Marinomonas</taxon>
    </lineage>
</organism>